<gene>
    <name evidence="2" type="ORF">J2851_004556</name>
</gene>
<proteinExistence type="predicted"/>
<feature type="region of interest" description="Disordered" evidence="1">
    <location>
        <begin position="1"/>
        <end position="63"/>
    </location>
</feature>
<evidence type="ECO:0000256" key="1">
    <source>
        <dbReference type="SAM" id="MobiDB-lite"/>
    </source>
</evidence>
<keyword evidence="3" id="KW-1185">Reference proteome</keyword>
<reference evidence="2 3" key="1">
    <citation type="submission" date="2021-03" db="EMBL/GenBank/DDBJ databases">
        <title>Genomic Encyclopedia of Type Strains, Phase III (KMG-III): the genomes of soil and plant-associated and newly described type strains.</title>
        <authorList>
            <person name="Whitman W."/>
        </authorList>
    </citation>
    <scope>NUCLEOTIDE SEQUENCE [LARGE SCALE GENOMIC DNA]</scope>
    <source>
        <strain evidence="2 3">IMMIB AFH-6</strain>
    </source>
</reference>
<organism evidence="2 3">
    <name type="scientific">Azospirillum rugosum</name>
    <dbReference type="NCBI Taxonomy" id="416170"/>
    <lineage>
        <taxon>Bacteria</taxon>
        <taxon>Pseudomonadati</taxon>
        <taxon>Pseudomonadota</taxon>
        <taxon>Alphaproteobacteria</taxon>
        <taxon>Rhodospirillales</taxon>
        <taxon>Azospirillaceae</taxon>
        <taxon>Azospirillum</taxon>
    </lineage>
</organism>
<dbReference type="EMBL" id="JAGINP010000017">
    <property type="protein sequence ID" value="MBP2294766.1"/>
    <property type="molecule type" value="Genomic_DNA"/>
</dbReference>
<dbReference type="RefSeq" id="WP_209769048.1">
    <property type="nucleotide sequence ID" value="NZ_JAGINP010000017.1"/>
</dbReference>
<feature type="compositionally biased region" description="Basic and acidic residues" evidence="1">
    <location>
        <begin position="1"/>
        <end position="32"/>
    </location>
</feature>
<evidence type="ECO:0000313" key="2">
    <source>
        <dbReference type="EMBL" id="MBP2294766.1"/>
    </source>
</evidence>
<evidence type="ECO:0000313" key="3">
    <source>
        <dbReference type="Proteomes" id="UP000781958"/>
    </source>
</evidence>
<sequence length="101" mass="11211">MDDRNQDDLGKGRGEVTSERDMSERDRQRAADTGRANPATGDGRGINPNDAGRGLPMTEHQREHLKVLSDEAAVPLEDNLTYDEAERKIEELQVRAGRKPG</sequence>
<name>A0ABS4SQD4_9PROT</name>
<dbReference type="InterPro" id="IPR021425">
    <property type="entry name" value="DUF3072"/>
</dbReference>
<comment type="caution">
    <text evidence="2">The sequence shown here is derived from an EMBL/GenBank/DDBJ whole genome shotgun (WGS) entry which is preliminary data.</text>
</comment>
<accession>A0ABS4SQD4</accession>
<evidence type="ECO:0008006" key="4">
    <source>
        <dbReference type="Google" id="ProtNLM"/>
    </source>
</evidence>
<dbReference type="Pfam" id="PF11272">
    <property type="entry name" value="DUF3072"/>
    <property type="match status" value="1"/>
</dbReference>
<protein>
    <recommendedName>
        <fullName evidence="4">DUF3072 domain-containing protein</fullName>
    </recommendedName>
</protein>
<dbReference type="Proteomes" id="UP000781958">
    <property type="component" value="Unassembled WGS sequence"/>
</dbReference>